<evidence type="ECO:0000313" key="2">
    <source>
        <dbReference type="Proteomes" id="UP000095280"/>
    </source>
</evidence>
<name>A0A1I8JP47_9PLAT</name>
<evidence type="ECO:0000313" key="3">
    <source>
        <dbReference type="WBParaSite" id="snap_masked-unitig_25884-processed-gene-0.0-mRNA-1"/>
    </source>
</evidence>
<protein>
    <submittedName>
        <fullName evidence="3">F5/8 type C domain-containing protein</fullName>
    </submittedName>
</protein>
<dbReference type="AlphaFoldDB" id="A0A1I8JP47"/>
<dbReference type="Proteomes" id="UP000095280">
    <property type="component" value="Unplaced"/>
</dbReference>
<reference evidence="3" key="1">
    <citation type="submission" date="2016-11" db="UniProtKB">
        <authorList>
            <consortium name="WormBaseParasite"/>
        </authorList>
    </citation>
    <scope>IDENTIFICATION</scope>
</reference>
<accession>A0A1I8JP47</accession>
<organism evidence="2 3">
    <name type="scientific">Macrostomum lignano</name>
    <dbReference type="NCBI Taxonomy" id="282301"/>
    <lineage>
        <taxon>Eukaryota</taxon>
        <taxon>Metazoa</taxon>
        <taxon>Spiralia</taxon>
        <taxon>Lophotrochozoa</taxon>
        <taxon>Platyhelminthes</taxon>
        <taxon>Rhabditophora</taxon>
        <taxon>Macrostomorpha</taxon>
        <taxon>Macrostomida</taxon>
        <taxon>Macrostomidae</taxon>
        <taxon>Macrostomum</taxon>
    </lineage>
</organism>
<proteinExistence type="predicted"/>
<sequence>KQTRSASHCGRCTPPLQLGAAPPPEPARALVGRAARLWALVRYAFSGSLAFETAGHPPKLAAPPGRLKRQRRVRGMPTSPPLLVDDAGSWRGDNRRPLPLDIVVVSAYDRCLRCGESSLGEFGPPSWTKPTDNNAAGTSSCYPGRLVFRGQPGYCVPASKASSRRSFFFFLPGHLAGRRSSNVLTLSVSWPSKADGLSVATAPASVASRRVAVGICFIVDRISDFDLVGARRTEILYRVSLCLANPDRRQEVFLLQRLQAGPQAAETAEAKRTTAACTTTRQWPSCRQPQRPAANEDLSNPRYLSADGSPQPGGTVHLFPTAT</sequence>
<evidence type="ECO:0000256" key="1">
    <source>
        <dbReference type="SAM" id="MobiDB-lite"/>
    </source>
</evidence>
<feature type="region of interest" description="Disordered" evidence="1">
    <location>
        <begin position="279"/>
        <end position="323"/>
    </location>
</feature>
<feature type="region of interest" description="Disordered" evidence="1">
    <location>
        <begin position="54"/>
        <end position="88"/>
    </location>
</feature>
<dbReference type="WBParaSite" id="snap_masked-unitig_25884-processed-gene-0.0-mRNA-1">
    <property type="protein sequence ID" value="snap_masked-unitig_25884-processed-gene-0.0-mRNA-1"/>
    <property type="gene ID" value="snap_masked-unitig_25884-processed-gene-0.0"/>
</dbReference>
<keyword evidence="2" id="KW-1185">Reference proteome</keyword>